<dbReference type="CDD" id="cd07012">
    <property type="entry name" value="PBP2_Bug_TTT"/>
    <property type="match status" value="1"/>
</dbReference>
<accession>A0ABT8EMX2</accession>
<name>A0ABT8EMX2_9BURK</name>
<dbReference type="InterPro" id="IPR005064">
    <property type="entry name" value="BUG"/>
</dbReference>
<sequence length="326" mass="35079">MQQSFINKIGMALAFSLCLCQAANAQDWPDRTIRLIVPFPTGGATDIVARVIANQAAVELGQSIIVDNKTGAGGTIGAAEAVRSKPDGYTLLLSTNSTQAIAPHLYTNLSYQPNEDLTPIAHLGDAASVLLVNPNVPVNSLQELVEYAKENGDELNYASSGTGTIVHLNTELFMHQTGATMSHVPYRGTGQAIADMISGNVHVLIDAIPSGLPYIRSGQLKALATTGQHRNGLTPNLPTFIEAGLPEYESLAWFGLYAPKGVNPDILNKVYDAFQKSIQNPEVRKQLEALGVEPPRSTNTQEFIELVEHDSARWKDVIVQANVPTQ</sequence>
<dbReference type="Proteomes" id="UP001168613">
    <property type="component" value="Unassembled WGS sequence"/>
</dbReference>
<feature type="signal peptide" evidence="2">
    <location>
        <begin position="1"/>
        <end position="25"/>
    </location>
</feature>
<dbReference type="Pfam" id="PF03401">
    <property type="entry name" value="TctC"/>
    <property type="match status" value="1"/>
</dbReference>
<evidence type="ECO:0000313" key="3">
    <source>
        <dbReference type="EMBL" id="MDN4122662.1"/>
    </source>
</evidence>
<keyword evidence="2" id="KW-0732">Signal</keyword>
<protein>
    <submittedName>
        <fullName evidence="3">Tripartite tricarboxylate transporter substrate binding protein</fullName>
    </submittedName>
</protein>
<dbReference type="PANTHER" id="PTHR42928:SF5">
    <property type="entry name" value="BLR1237 PROTEIN"/>
    <property type="match status" value="1"/>
</dbReference>
<dbReference type="PANTHER" id="PTHR42928">
    <property type="entry name" value="TRICARBOXYLATE-BINDING PROTEIN"/>
    <property type="match status" value="1"/>
</dbReference>
<evidence type="ECO:0000313" key="4">
    <source>
        <dbReference type="Proteomes" id="UP001168613"/>
    </source>
</evidence>
<organism evidence="3 4">
    <name type="scientific">Alcaligenes endophyticus</name>
    <dbReference type="NCBI Taxonomy" id="1929088"/>
    <lineage>
        <taxon>Bacteria</taxon>
        <taxon>Pseudomonadati</taxon>
        <taxon>Pseudomonadota</taxon>
        <taxon>Betaproteobacteria</taxon>
        <taxon>Burkholderiales</taxon>
        <taxon>Alcaligenaceae</taxon>
        <taxon>Alcaligenes</taxon>
    </lineage>
</organism>
<dbReference type="Gene3D" id="3.40.190.10">
    <property type="entry name" value="Periplasmic binding protein-like II"/>
    <property type="match status" value="1"/>
</dbReference>
<comment type="caution">
    <text evidence="3">The sequence shown here is derived from an EMBL/GenBank/DDBJ whole genome shotgun (WGS) entry which is preliminary data.</text>
</comment>
<proteinExistence type="inferred from homology"/>
<dbReference type="RefSeq" id="WP_266123812.1">
    <property type="nucleotide sequence ID" value="NZ_JAJHNU010000005.1"/>
</dbReference>
<dbReference type="InterPro" id="IPR042100">
    <property type="entry name" value="Bug_dom1"/>
</dbReference>
<dbReference type="SUPFAM" id="SSF53850">
    <property type="entry name" value="Periplasmic binding protein-like II"/>
    <property type="match status" value="1"/>
</dbReference>
<evidence type="ECO:0000256" key="1">
    <source>
        <dbReference type="ARBA" id="ARBA00006987"/>
    </source>
</evidence>
<feature type="chain" id="PRO_5045527064" evidence="2">
    <location>
        <begin position="26"/>
        <end position="326"/>
    </location>
</feature>
<comment type="similarity">
    <text evidence="1">Belongs to the UPF0065 (bug) family.</text>
</comment>
<dbReference type="EMBL" id="JAJHNU010000005">
    <property type="protein sequence ID" value="MDN4122662.1"/>
    <property type="molecule type" value="Genomic_DNA"/>
</dbReference>
<dbReference type="PIRSF" id="PIRSF017082">
    <property type="entry name" value="YflP"/>
    <property type="match status" value="1"/>
</dbReference>
<keyword evidence="4" id="KW-1185">Reference proteome</keyword>
<reference evidence="3" key="1">
    <citation type="submission" date="2021-11" db="EMBL/GenBank/DDBJ databases">
        <title>Draft genome sequence of Alcaligenes endophyticus type strain CCUG 75668T.</title>
        <authorList>
            <person name="Salva-Serra F."/>
            <person name="Duran R.E."/>
            <person name="Seeger M."/>
            <person name="Moore E.R.B."/>
            <person name="Jaen-Luchoro D."/>
        </authorList>
    </citation>
    <scope>NUCLEOTIDE SEQUENCE</scope>
    <source>
        <strain evidence="3">CCUG 75668</strain>
    </source>
</reference>
<evidence type="ECO:0000256" key="2">
    <source>
        <dbReference type="SAM" id="SignalP"/>
    </source>
</evidence>
<gene>
    <name evidence="3" type="ORF">LMS43_15325</name>
</gene>
<dbReference type="Gene3D" id="3.40.190.150">
    <property type="entry name" value="Bordetella uptake gene, domain 1"/>
    <property type="match status" value="1"/>
</dbReference>